<dbReference type="PATRIC" id="fig|762633.3.peg.649"/>
<dbReference type="Gene3D" id="3.40.50.2000">
    <property type="entry name" value="Glycogen Phosphorylase B"/>
    <property type="match status" value="2"/>
</dbReference>
<protein>
    <submittedName>
        <fullName evidence="1">Glycosyl transferase group 1</fullName>
    </submittedName>
</protein>
<reference evidence="1" key="1">
    <citation type="submission" date="2011-05" db="EMBL/GenBank/DDBJ databases">
        <title>Complete sequence of chromosome of Thermus thermophilus SG0.5JP17-16.</title>
        <authorList>
            <consortium name="US DOE Joint Genome Institute"/>
            <person name="Lucas S."/>
            <person name="Han J."/>
            <person name="Lapidus A."/>
            <person name="Cheng J.-F."/>
            <person name="Goodwin L."/>
            <person name="Pitluck S."/>
            <person name="Peters L."/>
            <person name="Mikhailova N."/>
            <person name="Teshima H."/>
            <person name="Han C."/>
            <person name="Tapia R."/>
            <person name="Land M."/>
            <person name="Hauser L."/>
            <person name="Kyrpides N."/>
            <person name="Ivanova N."/>
            <person name="Pagani I."/>
            <person name="Allgaier M."/>
            <person name="Hugenholtz P."/>
            <person name="Singer S."/>
            <person name="Gladden J."/>
            <person name="Woyke T."/>
        </authorList>
    </citation>
    <scope>NUCLEOTIDE SEQUENCE</scope>
    <source>
        <strain evidence="1">SG0.5JP17-16</strain>
    </source>
</reference>
<evidence type="ECO:0000313" key="2">
    <source>
        <dbReference type="Proteomes" id="UP000009233"/>
    </source>
</evidence>
<dbReference type="EMBL" id="CP002777">
    <property type="protein sequence ID" value="AEG33067.1"/>
    <property type="molecule type" value="Genomic_DNA"/>
</dbReference>
<dbReference type="CDD" id="cd03801">
    <property type="entry name" value="GT4_PimA-like"/>
    <property type="match status" value="1"/>
</dbReference>
<accession>F6DFA9</accession>
<proteinExistence type="predicted"/>
<dbReference type="Proteomes" id="UP000009233">
    <property type="component" value="Chromosome"/>
</dbReference>
<keyword evidence="1" id="KW-0808">Transferase</keyword>
<evidence type="ECO:0000313" key="1">
    <source>
        <dbReference type="EMBL" id="AEG33067.1"/>
    </source>
</evidence>
<dbReference type="PANTHER" id="PTHR12526:SF600">
    <property type="entry name" value="GLYCOSYL TRANSFERASE GROUP 1"/>
    <property type="match status" value="1"/>
</dbReference>
<dbReference type="KEGG" id="tts:Ththe16_0646"/>
<dbReference type="RefSeq" id="WP_014510056.1">
    <property type="nucleotide sequence ID" value="NC_017272.1"/>
</dbReference>
<organism evidence="1 2">
    <name type="scientific">Thermus thermophilus (strain SG0.5JP17-16)</name>
    <dbReference type="NCBI Taxonomy" id="762633"/>
    <lineage>
        <taxon>Bacteria</taxon>
        <taxon>Thermotogati</taxon>
        <taxon>Deinococcota</taxon>
        <taxon>Deinococci</taxon>
        <taxon>Thermales</taxon>
        <taxon>Thermaceae</taxon>
        <taxon>Thermus</taxon>
    </lineage>
</organism>
<dbReference type="SUPFAM" id="SSF53756">
    <property type="entry name" value="UDP-Glycosyltransferase/glycogen phosphorylase"/>
    <property type="match status" value="1"/>
</dbReference>
<sequence>MRWIAKASREHEVILAITLRVAPLLQGTESRGALDLIDALSLNMQERAFASSLFLRPLLRLEGRLLYHYERKLLTLFAKAFVVSKRDWAHLGRHPKLKVIPNGVDLHHLNYAWRPAPPETVLFLGRMDYPPNVDAALFFAREVFPRIRNRKPSARFSIVGANPHPKVRALAREKGIEVTGFVPDIRPHLARAAVFVAPLRWASGMQNKVLEAMAVGVPVVTTSKVLAGFEGMESGKHLIVADTPEELAEAVLSLFNDPQGALRLSREARALVETHYNWDRIGVQLAKELRGF</sequence>
<gene>
    <name evidence="1" type="ordered locus">Ththe16_0646</name>
</gene>
<dbReference type="AlphaFoldDB" id="F6DFA9"/>
<dbReference type="PANTHER" id="PTHR12526">
    <property type="entry name" value="GLYCOSYLTRANSFERASE"/>
    <property type="match status" value="1"/>
</dbReference>
<name>F6DFA9_THETG</name>
<dbReference type="HOGENOM" id="CLU_028014_0_0_0"/>
<dbReference type="Pfam" id="PF13692">
    <property type="entry name" value="Glyco_trans_1_4"/>
    <property type="match status" value="1"/>
</dbReference>
<dbReference type="GO" id="GO:0016757">
    <property type="term" value="F:glycosyltransferase activity"/>
    <property type="evidence" value="ECO:0007669"/>
    <property type="project" value="TreeGrafter"/>
</dbReference>